<gene>
    <name evidence="2" type="ORF">BCR44DRAFT_281637</name>
</gene>
<evidence type="ECO:0000256" key="1">
    <source>
        <dbReference type="SAM" id="MobiDB-lite"/>
    </source>
</evidence>
<protein>
    <submittedName>
        <fullName evidence="2">Uncharacterized protein</fullName>
    </submittedName>
</protein>
<comment type="caution">
    <text evidence="2">The sequence shown here is derived from an EMBL/GenBank/DDBJ whole genome shotgun (WGS) entry which is preliminary data.</text>
</comment>
<feature type="region of interest" description="Disordered" evidence="1">
    <location>
        <begin position="1"/>
        <end position="53"/>
    </location>
</feature>
<sequence length="121" mass="13273">MHSHIPSDPARQASTHHNVHGDIHSRSARPGEQKHEHVRGAHPTGAHAGHRRCRHVPESNLYLATLDMPAPSDCVLLVNSPWAAHRRSGRARLCVQGHARGQVKGMSKPCCVNSRAQSTRT</sequence>
<evidence type="ECO:0000313" key="2">
    <source>
        <dbReference type="EMBL" id="ORZ32501.1"/>
    </source>
</evidence>
<dbReference type="Proteomes" id="UP000193411">
    <property type="component" value="Unassembled WGS sequence"/>
</dbReference>
<name>A0A1Y2HF30_9FUNG</name>
<organism evidence="2 3">
    <name type="scientific">Catenaria anguillulae PL171</name>
    <dbReference type="NCBI Taxonomy" id="765915"/>
    <lineage>
        <taxon>Eukaryota</taxon>
        <taxon>Fungi</taxon>
        <taxon>Fungi incertae sedis</taxon>
        <taxon>Blastocladiomycota</taxon>
        <taxon>Blastocladiomycetes</taxon>
        <taxon>Blastocladiales</taxon>
        <taxon>Catenariaceae</taxon>
        <taxon>Catenaria</taxon>
    </lineage>
</organism>
<dbReference type="AlphaFoldDB" id="A0A1Y2HF30"/>
<feature type="compositionally biased region" description="Basic and acidic residues" evidence="1">
    <location>
        <begin position="19"/>
        <end position="39"/>
    </location>
</feature>
<proteinExistence type="predicted"/>
<dbReference type="EMBL" id="MCFL01000045">
    <property type="protein sequence ID" value="ORZ32501.1"/>
    <property type="molecule type" value="Genomic_DNA"/>
</dbReference>
<reference evidence="2 3" key="1">
    <citation type="submission" date="2016-07" db="EMBL/GenBank/DDBJ databases">
        <title>Pervasive Adenine N6-methylation of Active Genes in Fungi.</title>
        <authorList>
            <consortium name="DOE Joint Genome Institute"/>
            <person name="Mondo S.J."/>
            <person name="Dannebaum R.O."/>
            <person name="Kuo R.C."/>
            <person name="Labutti K."/>
            <person name="Haridas S."/>
            <person name="Kuo A."/>
            <person name="Salamov A."/>
            <person name="Ahrendt S.R."/>
            <person name="Lipzen A."/>
            <person name="Sullivan W."/>
            <person name="Andreopoulos W.B."/>
            <person name="Clum A."/>
            <person name="Lindquist E."/>
            <person name="Daum C."/>
            <person name="Ramamoorthy G.K."/>
            <person name="Gryganskyi A."/>
            <person name="Culley D."/>
            <person name="Magnuson J.K."/>
            <person name="James T.Y."/>
            <person name="O'Malley M.A."/>
            <person name="Stajich J.E."/>
            <person name="Spatafora J.W."/>
            <person name="Visel A."/>
            <person name="Grigoriev I.V."/>
        </authorList>
    </citation>
    <scope>NUCLEOTIDE SEQUENCE [LARGE SCALE GENOMIC DNA]</scope>
    <source>
        <strain evidence="2 3">PL171</strain>
    </source>
</reference>
<keyword evidence="3" id="KW-1185">Reference proteome</keyword>
<accession>A0A1Y2HF30</accession>
<evidence type="ECO:0000313" key="3">
    <source>
        <dbReference type="Proteomes" id="UP000193411"/>
    </source>
</evidence>